<dbReference type="EMBL" id="AFOJ01000006">
    <property type="protein sequence ID" value="EGM51073.1"/>
    <property type="molecule type" value="Genomic_DNA"/>
</dbReference>
<protein>
    <submittedName>
        <fullName evidence="1">Uncharacterized protein</fullName>
    </submittedName>
</protein>
<name>F7R123_9LACO</name>
<accession>F7R123</accession>
<proteinExistence type="predicted"/>
<organism evidence="1 2">
    <name type="scientific">Ligilactobacillus ruminis SPM0211</name>
    <dbReference type="NCBI Taxonomy" id="1040964"/>
    <lineage>
        <taxon>Bacteria</taxon>
        <taxon>Bacillati</taxon>
        <taxon>Bacillota</taxon>
        <taxon>Bacilli</taxon>
        <taxon>Lactobacillales</taxon>
        <taxon>Lactobacillaceae</taxon>
        <taxon>Ligilactobacillus</taxon>
    </lineage>
</organism>
<sequence>MKNYRRLFEDENNLNDKMCLIKNHIVRKISRKTIIISFTDDNHAKFDADSKKEC</sequence>
<dbReference type="Proteomes" id="UP000002971">
    <property type="component" value="Unassembled WGS sequence"/>
</dbReference>
<reference evidence="1 2" key="1">
    <citation type="journal article" date="2011" name="J. Bacteriol.">
        <title>Genome Sequence of Lactobacillus ruminis SPM0211, Isolated from a Fecal Sample from a Healthy Korean.</title>
        <authorList>
            <person name="Lee S."/>
            <person name="Cho Y.J."/>
            <person name="Lee A.H."/>
            <person name="Chun J."/>
            <person name="Ha N.J."/>
            <person name="Ko G."/>
        </authorList>
    </citation>
    <scope>NUCLEOTIDE SEQUENCE [LARGE SCALE GENOMIC DNA]</scope>
    <source>
        <strain evidence="1 2">SPM0211</strain>
    </source>
</reference>
<evidence type="ECO:0000313" key="2">
    <source>
        <dbReference type="Proteomes" id="UP000002971"/>
    </source>
</evidence>
<comment type="caution">
    <text evidence="1">The sequence shown here is derived from an EMBL/GenBank/DDBJ whole genome shotgun (WGS) entry which is preliminary data.</text>
</comment>
<evidence type="ECO:0000313" key="1">
    <source>
        <dbReference type="EMBL" id="EGM51073.1"/>
    </source>
</evidence>
<dbReference type="AlphaFoldDB" id="F7R123"/>
<gene>
    <name evidence="1" type="ORF">LRU_01385</name>
</gene>